<organism evidence="1">
    <name type="scientific">Brassica napus</name>
    <name type="common">Rape</name>
    <dbReference type="NCBI Taxonomy" id="3708"/>
    <lineage>
        <taxon>Eukaryota</taxon>
        <taxon>Viridiplantae</taxon>
        <taxon>Streptophyta</taxon>
        <taxon>Embryophyta</taxon>
        <taxon>Tracheophyta</taxon>
        <taxon>Spermatophyta</taxon>
        <taxon>Magnoliopsida</taxon>
        <taxon>eudicotyledons</taxon>
        <taxon>Gunneridae</taxon>
        <taxon>Pentapetalae</taxon>
        <taxon>rosids</taxon>
        <taxon>malvids</taxon>
        <taxon>Brassicales</taxon>
        <taxon>Brassicaceae</taxon>
        <taxon>Brassiceae</taxon>
        <taxon>Brassica</taxon>
    </lineage>
</organism>
<name>A0A816RAI0_BRANA</name>
<gene>
    <name evidence="1" type="ORF">DARMORV10_C01P07900.1</name>
</gene>
<reference evidence="1" key="1">
    <citation type="submission" date="2021-01" db="EMBL/GenBank/DDBJ databases">
        <authorList>
            <consortium name="Genoscope - CEA"/>
            <person name="William W."/>
        </authorList>
    </citation>
    <scope>NUCLEOTIDE SEQUENCE</scope>
</reference>
<dbReference type="Proteomes" id="UP001295469">
    <property type="component" value="Chromosome C01"/>
</dbReference>
<protein>
    <submittedName>
        <fullName evidence="1">(rape) hypothetical protein</fullName>
    </submittedName>
</protein>
<proteinExistence type="predicted"/>
<dbReference type="EMBL" id="HG994365">
    <property type="protein sequence ID" value="CAF2068646.1"/>
    <property type="molecule type" value="Genomic_DNA"/>
</dbReference>
<sequence>MCIAMCFELTTLKESLTRVISLVRSKPNAKHRVTYSGGTKI</sequence>
<dbReference type="AlphaFoldDB" id="A0A816RAI0"/>
<evidence type="ECO:0000313" key="1">
    <source>
        <dbReference type="EMBL" id="CAF2068646.1"/>
    </source>
</evidence>
<accession>A0A816RAI0</accession>